<accession>A0A0U3FNT7</accession>
<dbReference type="NCBIfam" id="NF005004">
    <property type="entry name" value="PRK06394.1"/>
    <property type="match status" value="1"/>
</dbReference>
<dbReference type="GeneID" id="30680050"/>
<dbReference type="GO" id="GO:0017148">
    <property type="term" value="P:negative regulation of translation"/>
    <property type="evidence" value="ECO:0007669"/>
    <property type="project" value="TreeGrafter"/>
</dbReference>
<gene>
    <name evidence="4" type="primary">rpl13</name>
    <name evidence="6" type="ORF">EYM_03280</name>
</gene>
<keyword evidence="3 4" id="KW-0687">Ribonucleoprotein</keyword>
<reference evidence="6 7" key="1">
    <citation type="submission" date="2013-11" db="EMBL/GenBank/DDBJ databases">
        <title>Comparative genomics of Ignicoccus.</title>
        <authorList>
            <person name="Podar M."/>
        </authorList>
    </citation>
    <scope>NUCLEOTIDE SEQUENCE [LARGE SCALE GENOMIC DNA]</scope>
    <source>
        <strain evidence="6 7">DSM 13165</strain>
    </source>
</reference>
<dbReference type="GO" id="GO:0006412">
    <property type="term" value="P:translation"/>
    <property type="evidence" value="ECO:0007669"/>
    <property type="project" value="UniProtKB-UniRule"/>
</dbReference>
<evidence type="ECO:0000256" key="2">
    <source>
        <dbReference type="ARBA" id="ARBA00022980"/>
    </source>
</evidence>
<dbReference type="NCBIfam" id="TIGR01077">
    <property type="entry name" value="L13_A_E"/>
    <property type="match status" value="1"/>
</dbReference>
<dbReference type="KEGG" id="iis:EYM_03280"/>
<dbReference type="GO" id="GO:0003735">
    <property type="term" value="F:structural constituent of ribosome"/>
    <property type="evidence" value="ECO:0007669"/>
    <property type="project" value="UniProtKB-UniRule"/>
</dbReference>
<dbReference type="InterPro" id="IPR005822">
    <property type="entry name" value="Ribosomal_uL13"/>
</dbReference>
<dbReference type="GO" id="GO:0003729">
    <property type="term" value="F:mRNA binding"/>
    <property type="evidence" value="ECO:0007669"/>
    <property type="project" value="TreeGrafter"/>
</dbReference>
<proteinExistence type="inferred from homology"/>
<dbReference type="PANTHER" id="PTHR11545:SF3">
    <property type="entry name" value="LARGE RIBOSOMAL SUBUNIT PROTEIN UL13"/>
    <property type="match status" value="1"/>
</dbReference>
<dbReference type="Pfam" id="PF00572">
    <property type="entry name" value="Ribosomal_L13"/>
    <property type="match status" value="1"/>
</dbReference>
<evidence type="ECO:0000313" key="6">
    <source>
        <dbReference type="EMBL" id="ALU11639.1"/>
    </source>
</evidence>
<evidence type="ECO:0000256" key="5">
    <source>
        <dbReference type="RuleBase" id="RU003877"/>
    </source>
</evidence>
<dbReference type="EMBL" id="CP006867">
    <property type="protein sequence ID" value="ALU11639.1"/>
    <property type="molecule type" value="Genomic_DNA"/>
</dbReference>
<evidence type="ECO:0000256" key="1">
    <source>
        <dbReference type="ARBA" id="ARBA00006227"/>
    </source>
</evidence>
<dbReference type="Proteomes" id="UP000060778">
    <property type="component" value="Chromosome"/>
</dbReference>
<dbReference type="CDD" id="cd00392">
    <property type="entry name" value="Ribosomal_L13"/>
    <property type="match status" value="1"/>
</dbReference>
<dbReference type="InterPro" id="IPR036899">
    <property type="entry name" value="Ribosomal_uL13_sf"/>
</dbReference>
<organism evidence="6 7">
    <name type="scientific">Ignicoccus islandicus DSM 13165</name>
    <dbReference type="NCBI Taxonomy" id="940295"/>
    <lineage>
        <taxon>Archaea</taxon>
        <taxon>Thermoproteota</taxon>
        <taxon>Thermoprotei</taxon>
        <taxon>Desulfurococcales</taxon>
        <taxon>Desulfurococcaceae</taxon>
        <taxon>Ignicoccus</taxon>
    </lineage>
</organism>
<dbReference type="InterPro" id="IPR005823">
    <property type="entry name" value="Ribosomal_uL13_bac-type"/>
</dbReference>
<dbReference type="AlphaFoldDB" id="A0A0U3FNT7"/>
<dbReference type="SUPFAM" id="SSF52161">
    <property type="entry name" value="Ribosomal protein L13"/>
    <property type="match status" value="1"/>
</dbReference>
<dbReference type="PROSITE" id="PS00783">
    <property type="entry name" value="RIBOSOMAL_L13"/>
    <property type="match status" value="1"/>
</dbReference>
<dbReference type="PIRSF" id="PIRSF002181">
    <property type="entry name" value="Ribosomal_L13"/>
    <property type="match status" value="1"/>
</dbReference>
<keyword evidence="7" id="KW-1185">Reference proteome</keyword>
<comment type="subunit">
    <text evidence="4">Part of the 50S ribosomal subunit.</text>
</comment>
<sequence length="147" mass="16719">MKRVVIVDGSNQILGRMASHVAKMLLDGYEVHVINAEKVVLSGEPKRVIEGYRILLNVKTHRNPYRNKIKRPRNPRALVKDAVKGMLPKDKKRGREALGRLRVYVGVPQLNVDAPIIKFPDADSSRLSRKFITVGEVTRRLGWRGEM</sequence>
<dbReference type="STRING" id="940295.EYM_03280"/>
<dbReference type="PANTHER" id="PTHR11545">
    <property type="entry name" value="RIBOSOMAL PROTEIN L13"/>
    <property type="match status" value="1"/>
</dbReference>
<protein>
    <recommendedName>
        <fullName evidence="4">Large ribosomal subunit protein uL13</fullName>
    </recommendedName>
</protein>
<dbReference type="OrthoDB" id="7668at2157"/>
<evidence type="ECO:0000313" key="7">
    <source>
        <dbReference type="Proteomes" id="UP000060778"/>
    </source>
</evidence>
<dbReference type="RefSeq" id="WP_075049637.1">
    <property type="nucleotide sequence ID" value="NZ_CP006867.1"/>
</dbReference>
<dbReference type="Gene3D" id="3.90.1180.10">
    <property type="entry name" value="Ribosomal protein L13"/>
    <property type="match status" value="1"/>
</dbReference>
<keyword evidence="2 4" id="KW-0689">Ribosomal protein</keyword>
<evidence type="ECO:0000256" key="3">
    <source>
        <dbReference type="ARBA" id="ARBA00023274"/>
    </source>
</evidence>
<comment type="function">
    <text evidence="4">This protein is one of the early assembly proteins of the 50S ribosomal subunit, although it is not seen to bind rRNA by itself. It is important during the early stages of 50S assembly.</text>
</comment>
<dbReference type="HAMAP" id="MF_01366">
    <property type="entry name" value="Ribosomal_uL13"/>
    <property type="match status" value="1"/>
</dbReference>
<dbReference type="InterPro" id="IPR005755">
    <property type="entry name" value="Ribosomal_uL13_euk/arc"/>
</dbReference>
<comment type="similarity">
    <text evidence="1 4 5">Belongs to the universal ribosomal protein uL13 family.</text>
</comment>
<evidence type="ECO:0000256" key="4">
    <source>
        <dbReference type="HAMAP-Rule" id="MF_01366"/>
    </source>
</evidence>
<dbReference type="InterPro" id="IPR023563">
    <property type="entry name" value="Ribosomal_uL13_CS"/>
</dbReference>
<dbReference type="GO" id="GO:0022625">
    <property type="term" value="C:cytosolic large ribosomal subunit"/>
    <property type="evidence" value="ECO:0007669"/>
    <property type="project" value="UniProtKB-UniRule"/>
</dbReference>
<name>A0A0U3FNT7_9CREN</name>